<evidence type="ECO:0000313" key="2">
    <source>
        <dbReference type="EMBL" id="OMO95663.1"/>
    </source>
</evidence>
<gene>
    <name evidence="2" type="ORF">CCACVL1_05318</name>
</gene>
<dbReference type="FunFam" id="3.40.50.1110:FF:000003">
    <property type="entry name" value="GDSL esterase/lipase APG"/>
    <property type="match status" value="1"/>
</dbReference>
<dbReference type="InterPro" id="IPR001087">
    <property type="entry name" value="GDSL"/>
</dbReference>
<accession>A0A1R3JLI1</accession>
<dbReference type="CDD" id="cd01837">
    <property type="entry name" value="SGNH_plant_lipase_like"/>
    <property type="match status" value="1"/>
</dbReference>
<dbReference type="InterPro" id="IPR035669">
    <property type="entry name" value="SGNH_plant_lipase-like"/>
</dbReference>
<dbReference type="OrthoDB" id="1600564at2759"/>
<name>A0A1R3JLI1_COCAP</name>
<comment type="caution">
    <text evidence="2">The sequence shown here is derived from an EMBL/GenBank/DDBJ whole genome shotgun (WGS) entry which is preliminary data.</text>
</comment>
<dbReference type="SUPFAM" id="SSF52266">
    <property type="entry name" value="SGNH hydrolase"/>
    <property type="match status" value="1"/>
</dbReference>
<dbReference type="InterPro" id="IPR036514">
    <property type="entry name" value="SGNH_hydro_sf"/>
</dbReference>
<dbReference type="Pfam" id="PF00657">
    <property type="entry name" value="Lipase_GDSL"/>
    <property type="match status" value="1"/>
</dbReference>
<keyword evidence="3" id="KW-1185">Reference proteome</keyword>
<dbReference type="STRING" id="210143.A0A1R3JLI1"/>
<dbReference type="Gene3D" id="3.40.50.1110">
    <property type="entry name" value="SGNH hydrolase"/>
    <property type="match status" value="1"/>
</dbReference>
<dbReference type="PANTHER" id="PTHR45642:SF51">
    <property type="entry name" value="GDSL-LIKE LIPASE_ACYLHYDROLASE"/>
    <property type="match status" value="1"/>
</dbReference>
<comment type="similarity">
    <text evidence="1">Belongs to the 'GDSL' lipolytic enzyme family.</text>
</comment>
<proteinExistence type="inferred from homology"/>
<organism evidence="2 3">
    <name type="scientific">Corchorus capsularis</name>
    <name type="common">Jute</name>
    <dbReference type="NCBI Taxonomy" id="210143"/>
    <lineage>
        <taxon>Eukaryota</taxon>
        <taxon>Viridiplantae</taxon>
        <taxon>Streptophyta</taxon>
        <taxon>Embryophyta</taxon>
        <taxon>Tracheophyta</taxon>
        <taxon>Spermatophyta</taxon>
        <taxon>Magnoliopsida</taxon>
        <taxon>eudicotyledons</taxon>
        <taxon>Gunneridae</taxon>
        <taxon>Pentapetalae</taxon>
        <taxon>rosids</taxon>
        <taxon>malvids</taxon>
        <taxon>Malvales</taxon>
        <taxon>Malvaceae</taxon>
        <taxon>Grewioideae</taxon>
        <taxon>Apeibeae</taxon>
        <taxon>Corchorus</taxon>
    </lineage>
</organism>
<dbReference type="Proteomes" id="UP000188268">
    <property type="component" value="Unassembled WGS sequence"/>
</dbReference>
<dbReference type="EMBL" id="AWWV01007607">
    <property type="protein sequence ID" value="OMO95663.1"/>
    <property type="molecule type" value="Genomic_DNA"/>
</dbReference>
<dbReference type="OMA" id="CLDADKY"/>
<reference evidence="2 3" key="1">
    <citation type="submission" date="2013-09" db="EMBL/GenBank/DDBJ databases">
        <title>Corchorus capsularis genome sequencing.</title>
        <authorList>
            <person name="Alam M."/>
            <person name="Haque M.S."/>
            <person name="Islam M.S."/>
            <person name="Emdad E.M."/>
            <person name="Islam M.M."/>
            <person name="Ahmed B."/>
            <person name="Halim A."/>
            <person name="Hossen Q.M.M."/>
            <person name="Hossain M.Z."/>
            <person name="Ahmed R."/>
            <person name="Khan M.M."/>
            <person name="Islam R."/>
            <person name="Rashid M.M."/>
            <person name="Khan S.A."/>
            <person name="Rahman M.S."/>
            <person name="Alam M."/>
        </authorList>
    </citation>
    <scope>NUCLEOTIDE SEQUENCE [LARGE SCALE GENOMIC DNA]</scope>
    <source>
        <strain evidence="3">cv. CVL-1</strain>
        <tissue evidence="2">Whole seedling</tissue>
    </source>
</reference>
<evidence type="ECO:0000313" key="3">
    <source>
        <dbReference type="Proteomes" id="UP000188268"/>
    </source>
</evidence>
<dbReference type="Gramene" id="OMO95663">
    <property type="protein sequence ID" value="OMO95663"/>
    <property type="gene ID" value="CCACVL1_05318"/>
</dbReference>
<evidence type="ECO:0000256" key="1">
    <source>
        <dbReference type="ARBA" id="ARBA00008668"/>
    </source>
</evidence>
<dbReference type="AlphaFoldDB" id="A0A1R3JLI1"/>
<sequence>MAPSNAMKVGNNNYIPTIAKSNFEPYGRDFPGGIPTGRFSNGRIPSDFISESFGLKPIVPPYLDPSLNISDLATGVSFASAASGYDNVTADVLSVIPLWKQVEYYKEYQKKLRAYLGDHDKANMIISEALYLINLGTNDFQINYYVLPVRKSQFTFQQYEDFLIGIAENFIRQIYGLGARKISFLGLPPLGCLPYQRSLNLEDPFNCNEKHNRDALEFNGKLKVLVAKLNKELPGLKLLFADWYHPLLQLIKRPSEFGFDVAGQGCCGTGLFESSIFCRLAPFTCPDASKYVFWDSNHPSERANKFLSDHLLPALKTLFL</sequence>
<protein>
    <submittedName>
        <fullName evidence="2">Lipase, GDSL</fullName>
    </submittedName>
</protein>
<dbReference type="InterPro" id="IPR050592">
    <property type="entry name" value="GDSL_lipolytic_enzyme"/>
</dbReference>
<dbReference type="GO" id="GO:0016788">
    <property type="term" value="F:hydrolase activity, acting on ester bonds"/>
    <property type="evidence" value="ECO:0007669"/>
    <property type="project" value="InterPro"/>
</dbReference>
<dbReference type="PANTHER" id="PTHR45642">
    <property type="entry name" value="GDSL ESTERASE/LIPASE EXL3"/>
    <property type="match status" value="1"/>
</dbReference>